<dbReference type="InterPro" id="IPR040079">
    <property type="entry name" value="Glutathione_S-Trfase"/>
</dbReference>
<dbReference type="AlphaFoldDB" id="A0AAD7INM0"/>
<dbReference type="PROSITE" id="PS50404">
    <property type="entry name" value="GST_NTER"/>
    <property type="match status" value="1"/>
</dbReference>
<gene>
    <name evidence="3" type="ORF">DFH07DRAFT_15737</name>
</gene>
<dbReference type="Pfam" id="PF13409">
    <property type="entry name" value="GST_N_2"/>
    <property type="match status" value="1"/>
</dbReference>
<proteinExistence type="predicted"/>
<accession>A0AAD7INM0</accession>
<dbReference type="InterPro" id="IPR010987">
    <property type="entry name" value="Glutathione-S-Trfase_C-like"/>
</dbReference>
<dbReference type="SFLD" id="SFLDS00019">
    <property type="entry name" value="Glutathione_Transferase_(cytos"/>
    <property type="match status" value="1"/>
</dbReference>
<feature type="domain" description="GST N-terminal" evidence="1">
    <location>
        <begin position="3"/>
        <end position="94"/>
    </location>
</feature>
<dbReference type="InterPro" id="IPR036282">
    <property type="entry name" value="Glutathione-S-Trfase_C_sf"/>
</dbReference>
<evidence type="ECO:0000259" key="1">
    <source>
        <dbReference type="PROSITE" id="PS50404"/>
    </source>
</evidence>
<keyword evidence="4" id="KW-1185">Reference proteome</keyword>
<dbReference type="InterPro" id="IPR036249">
    <property type="entry name" value="Thioredoxin-like_sf"/>
</dbReference>
<dbReference type="Gene3D" id="1.20.1050.10">
    <property type="match status" value="1"/>
</dbReference>
<dbReference type="Gene3D" id="3.40.30.10">
    <property type="entry name" value="Glutaredoxin"/>
    <property type="match status" value="1"/>
</dbReference>
<dbReference type="EMBL" id="JARJLG010000102">
    <property type="protein sequence ID" value="KAJ7745588.1"/>
    <property type="molecule type" value="Genomic_DNA"/>
</dbReference>
<dbReference type="InterPro" id="IPR050983">
    <property type="entry name" value="GST_Omega/HSP26"/>
</dbReference>
<dbReference type="PROSITE" id="PS50405">
    <property type="entry name" value="GST_CTER"/>
    <property type="match status" value="1"/>
</dbReference>
<comment type="caution">
    <text evidence="3">The sequence shown here is derived from an EMBL/GenBank/DDBJ whole genome shotgun (WGS) entry which is preliminary data.</text>
</comment>
<protein>
    <submittedName>
        <fullName evidence="3">Glutathione S-transferase</fullName>
    </submittedName>
</protein>
<dbReference type="Proteomes" id="UP001215280">
    <property type="component" value="Unassembled WGS sequence"/>
</dbReference>
<dbReference type="PANTHER" id="PTHR43968">
    <property type="match status" value="1"/>
</dbReference>
<dbReference type="GO" id="GO:0005737">
    <property type="term" value="C:cytoplasm"/>
    <property type="evidence" value="ECO:0007669"/>
    <property type="project" value="TreeGrafter"/>
</dbReference>
<dbReference type="InterPro" id="IPR004045">
    <property type="entry name" value="Glutathione_S-Trfase_N"/>
</dbReference>
<evidence type="ECO:0000259" key="2">
    <source>
        <dbReference type="PROSITE" id="PS50405"/>
    </source>
</evidence>
<sequence>MSEQITLYSAKICPFAHRVELALAEAKVGHTRFEVDLKDKPEWYAPKVNPASKVPAIAFGGPQVPPDQPSPESTKIAESLVLVEFVADLHPESTILPKDPVLRAKARFFIDVVSTKFLPAYMGPVARGQSFEPFWDALQTLQDLLPADKKFAISDEYTAADIAITPFLARMEVWLKNDIGAYKEGEGKKAAEYFFEGQRFARLVKYYEDIKARESFKATFDADYIKEKYTLRFTPMRAQVQAAAVAAAA</sequence>
<dbReference type="PANTHER" id="PTHR43968:SF6">
    <property type="entry name" value="GLUTATHIONE S-TRANSFERASE OMEGA"/>
    <property type="match status" value="1"/>
</dbReference>
<dbReference type="SUPFAM" id="SSF52833">
    <property type="entry name" value="Thioredoxin-like"/>
    <property type="match status" value="1"/>
</dbReference>
<evidence type="ECO:0000313" key="4">
    <source>
        <dbReference type="Proteomes" id="UP001215280"/>
    </source>
</evidence>
<organism evidence="3 4">
    <name type="scientific">Mycena maculata</name>
    <dbReference type="NCBI Taxonomy" id="230809"/>
    <lineage>
        <taxon>Eukaryota</taxon>
        <taxon>Fungi</taxon>
        <taxon>Dikarya</taxon>
        <taxon>Basidiomycota</taxon>
        <taxon>Agaricomycotina</taxon>
        <taxon>Agaricomycetes</taxon>
        <taxon>Agaricomycetidae</taxon>
        <taxon>Agaricales</taxon>
        <taxon>Marasmiineae</taxon>
        <taxon>Mycenaceae</taxon>
        <taxon>Mycena</taxon>
    </lineage>
</organism>
<feature type="domain" description="GST C-terminal" evidence="2">
    <location>
        <begin position="99"/>
        <end position="236"/>
    </location>
</feature>
<name>A0AAD7INM0_9AGAR</name>
<dbReference type="SUPFAM" id="SSF47616">
    <property type="entry name" value="GST C-terminal domain-like"/>
    <property type="match status" value="1"/>
</dbReference>
<evidence type="ECO:0000313" key="3">
    <source>
        <dbReference type="EMBL" id="KAJ7745588.1"/>
    </source>
</evidence>
<reference evidence="3" key="1">
    <citation type="submission" date="2023-03" db="EMBL/GenBank/DDBJ databases">
        <title>Massive genome expansion in bonnet fungi (Mycena s.s.) driven by repeated elements and novel gene families across ecological guilds.</title>
        <authorList>
            <consortium name="Lawrence Berkeley National Laboratory"/>
            <person name="Harder C.B."/>
            <person name="Miyauchi S."/>
            <person name="Viragh M."/>
            <person name="Kuo A."/>
            <person name="Thoen E."/>
            <person name="Andreopoulos B."/>
            <person name="Lu D."/>
            <person name="Skrede I."/>
            <person name="Drula E."/>
            <person name="Henrissat B."/>
            <person name="Morin E."/>
            <person name="Kohler A."/>
            <person name="Barry K."/>
            <person name="LaButti K."/>
            <person name="Morin E."/>
            <person name="Salamov A."/>
            <person name="Lipzen A."/>
            <person name="Mereny Z."/>
            <person name="Hegedus B."/>
            <person name="Baldrian P."/>
            <person name="Stursova M."/>
            <person name="Weitz H."/>
            <person name="Taylor A."/>
            <person name="Grigoriev I.V."/>
            <person name="Nagy L.G."/>
            <person name="Martin F."/>
            <person name="Kauserud H."/>
        </authorList>
    </citation>
    <scope>NUCLEOTIDE SEQUENCE</scope>
    <source>
        <strain evidence="3">CBHHK188m</strain>
    </source>
</reference>
<dbReference type="SFLD" id="SFLDG00358">
    <property type="entry name" value="Main_(cytGST)"/>
    <property type="match status" value="1"/>
</dbReference>